<keyword evidence="2" id="KW-0472">Membrane</keyword>
<dbReference type="InterPro" id="IPR050650">
    <property type="entry name" value="Type-II_Cytokine-TF_Rcpt"/>
</dbReference>
<dbReference type="Gene3D" id="2.60.40.10">
    <property type="entry name" value="Immunoglobulins"/>
    <property type="match status" value="2"/>
</dbReference>
<dbReference type="AlphaFoldDB" id="A0A835TT09"/>
<dbReference type="FunFam" id="2.60.40.10:FF:001093">
    <property type="entry name" value="Interleukin 20 receptor subunit beta"/>
    <property type="match status" value="1"/>
</dbReference>
<dbReference type="SUPFAM" id="SSF49265">
    <property type="entry name" value="Fibronectin type III"/>
    <property type="match status" value="2"/>
</dbReference>
<evidence type="ECO:0000256" key="2">
    <source>
        <dbReference type="SAM" id="Phobius"/>
    </source>
</evidence>
<evidence type="ECO:0000313" key="6">
    <source>
        <dbReference type="EMBL" id="KAI1233853.1"/>
    </source>
</evidence>
<keyword evidence="2" id="KW-0812">Transmembrane</keyword>
<dbReference type="EMBL" id="JADDUC020000017">
    <property type="protein sequence ID" value="KAI1233853.1"/>
    <property type="molecule type" value="Genomic_DNA"/>
</dbReference>
<accession>A0A835TT09</accession>
<evidence type="ECO:0000256" key="1">
    <source>
        <dbReference type="SAM" id="MobiDB-lite"/>
    </source>
</evidence>
<dbReference type="GO" id="GO:0005886">
    <property type="term" value="C:plasma membrane"/>
    <property type="evidence" value="ECO:0007669"/>
    <property type="project" value="TreeGrafter"/>
</dbReference>
<reference evidence="6" key="3">
    <citation type="submission" date="2022-01" db="EMBL/GenBank/DDBJ databases">
        <authorList>
            <person name="Rubenstein D.R."/>
        </authorList>
    </citation>
    <scope>NUCLEOTIDE SEQUENCE</scope>
    <source>
        <strain evidence="6">SS15</strain>
        <tissue evidence="6">Liver</tissue>
    </source>
</reference>
<dbReference type="InterPro" id="IPR013783">
    <property type="entry name" value="Ig-like_fold"/>
</dbReference>
<gene>
    <name evidence="6" type="ORF">IHE44_0004302</name>
    <name evidence="5" type="ORF">IHE44_001868</name>
</gene>
<keyword evidence="7" id="KW-1185">Reference proteome</keyword>
<dbReference type="EMBL" id="JADDUC010000122">
    <property type="protein sequence ID" value="KAG0118007.1"/>
    <property type="molecule type" value="Genomic_DNA"/>
</dbReference>
<dbReference type="CDD" id="cd00063">
    <property type="entry name" value="FN3"/>
    <property type="match status" value="1"/>
</dbReference>
<evidence type="ECO:0000259" key="3">
    <source>
        <dbReference type="Pfam" id="PF01108"/>
    </source>
</evidence>
<name>A0A835TT09_9PASS</name>
<evidence type="ECO:0000313" key="5">
    <source>
        <dbReference type="EMBL" id="KAG0118007.1"/>
    </source>
</evidence>
<dbReference type="Pfam" id="PF01108">
    <property type="entry name" value="Tissue_fac"/>
    <property type="match status" value="1"/>
</dbReference>
<protein>
    <recommendedName>
        <fullName evidence="8">Interleukin-20 receptor subunit beta</fullName>
    </recommendedName>
</protein>
<sequence length="595" mass="65689">MLGQVPQLGLQFGVVSTCDEPAEETSQLILIPFNKQETVSQSTARQLLQLGPSLTCSHQSRQNPAGSDGFISLEQKLTHCAQARIKESEMVELQLLPHGRKFHPKSGSPDAPKLQWLQQNGIPGTGEHWKLQSVKSSSREPKPEFLEQQQPCPQLVVLLKFRTGTPEPVVDLNHSTANQLSQINPSAASQQHCNHISKKRLLWNCEYISSKEEREPPGAQRELLLLLLLPWSLGGLGSQSQLHPEENPASLQLRPGDLSAVSRQEHSACVGGGDALLPAPQSISILSTNMKHFLTWSPVIIQGATVRYSVEFQGEYEREYANGSWIPIPECSLTTATLCNVTQDISASVAYQLRVRAELGASRSPWATTEGFFNRATTSLTPPMLRVLADGHHLLVELADMGRSFQFHVLYWKKGQESRVQQKVVEEVSSVVHLDTMEAAAEYCVKAQAHVEAINRSSSFSPTQCVRAQGDTSMWLVTALISSAGFAVAALTLLFLTWKISKIFQYSFCPTAVLPDTLKESEPPTQLILRGSEEAEQCDLMVVVVPSEEVLQLAEMLKYSIPPPPPGRISTRGIRKMPFTAAHINNNNNNNSFRD</sequence>
<dbReference type="OrthoDB" id="8704831at2759"/>
<comment type="caution">
    <text evidence="5">The sequence shown here is derived from an EMBL/GenBank/DDBJ whole genome shotgun (WGS) entry which is preliminary data.</text>
</comment>
<feature type="domain" description="Interferon/interleukin receptor" evidence="4">
    <location>
        <begin position="397"/>
        <end position="468"/>
    </location>
</feature>
<dbReference type="GO" id="GO:0004896">
    <property type="term" value="F:cytokine receptor activity"/>
    <property type="evidence" value="ECO:0007669"/>
    <property type="project" value="TreeGrafter"/>
</dbReference>
<reference evidence="6 7" key="2">
    <citation type="journal article" date="2021" name="J. Hered.">
        <title>Feather Gene Expression Elucidates the Developmental Basis of Plumage Iridescence in African Starlings.</title>
        <authorList>
            <person name="Rubenstein D.R."/>
            <person name="Corvelo A."/>
            <person name="MacManes M.D."/>
            <person name="Maia R."/>
            <person name="Narzisi G."/>
            <person name="Rousaki A."/>
            <person name="Vandenabeele P."/>
            <person name="Shawkey M.D."/>
            <person name="Solomon J."/>
        </authorList>
    </citation>
    <scope>NUCLEOTIDE SEQUENCE [LARGE SCALE GENOMIC DNA]</scope>
    <source>
        <strain evidence="6">SS15</strain>
    </source>
</reference>
<proteinExistence type="predicted"/>
<feature type="domain" description="Fibronectin type-III" evidence="3">
    <location>
        <begin position="277"/>
        <end position="366"/>
    </location>
</feature>
<dbReference type="InterPro" id="IPR003961">
    <property type="entry name" value="FN3_dom"/>
</dbReference>
<feature type="region of interest" description="Disordered" evidence="1">
    <location>
        <begin position="127"/>
        <end position="147"/>
    </location>
</feature>
<keyword evidence="2" id="KW-1133">Transmembrane helix</keyword>
<dbReference type="PANTHER" id="PTHR20859">
    <property type="entry name" value="INTERFERON/INTERLEUKIN RECEPTOR"/>
    <property type="match status" value="1"/>
</dbReference>
<evidence type="ECO:0000259" key="4">
    <source>
        <dbReference type="Pfam" id="PF09294"/>
    </source>
</evidence>
<dbReference type="InterPro" id="IPR036116">
    <property type="entry name" value="FN3_sf"/>
</dbReference>
<dbReference type="Pfam" id="PF09294">
    <property type="entry name" value="Interfer-bind"/>
    <property type="match status" value="1"/>
</dbReference>
<dbReference type="PANTHER" id="PTHR20859:SF48">
    <property type="entry name" value="INTERLEUKIN-20 RECEPTOR SUBUNIT BETA"/>
    <property type="match status" value="1"/>
</dbReference>
<reference evidence="5" key="1">
    <citation type="submission" date="2020-10" db="EMBL/GenBank/DDBJ databases">
        <title>Feather gene expression reveals the developmental basis of iridescence in African starlings.</title>
        <authorList>
            <person name="Rubenstein D.R."/>
        </authorList>
    </citation>
    <scope>NUCLEOTIDE SEQUENCE</scope>
    <source>
        <strain evidence="5">SS15</strain>
        <tissue evidence="5">Liver</tissue>
    </source>
</reference>
<organism evidence="5">
    <name type="scientific">Lamprotornis superbus</name>
    <dbReference type="NCBI Taxonomy" id="245042"/>
    <lineage>
        <taxon>Eukaryota</taxon>
        <taxon>Metazoa</taxon>
        <taxon>Chordata</taxon>
        <taxon>Craniata</taxon>
        <taxon>Vertebrata</taxon>
        <taxon>Euteleostomi</taxon>
        <taxon>Archelosauria</taxon>
        <taxon>Archosauria</taxon>
        <taxon>Dinosauria</taxon>
        <taxon>Saurischia</taxon>
        <taxon>Theropoda</taxon>
        <taxon>Coelurosauria</taxon>
        <taxon>Aves</taxon>
        <taxon>Neognathae</taxon>
        <taxon>Neoaves</taxon>
        <taxon>Telluraves</taxon>
        <taxon>Australaves</taxon>
        <taxon>Passeriformes</taxon>
        <taxon>Sturnidae</taxon>
        <taxon>Lamprotornis</taxon>
    </lineage>
</organism>
<evidence type="ECO:0008006" key="8">
    <source>
        <dbReference type="Google" id="ProtNLM"/>
    </source>
</evidence>
<dbReference type="Proteomes" id="UP000618051">
    <property type="component" value="Unassembled WGS sequence"/>
</dbReference>
<feature type="transmembrane region" description="Helical" evidence="2">
    <location>
        <begin position="474"/>
        <end position="496"/>
    </location>
</feature>
<dbReference type="GO" id="GO:0042015">
    <property type="term" value="F:interleukin-20 binding"/>
    <property type="evidence" value="ECO:0007669"/>
    <property type="project" value="TreeGrafter"/>
</dbReference>
<dbReference type="InterPro" id="IPR015373">
    <property type="entry name" value="Interferon/interleukin_rcp_dom"/>
</dbReference>
<evidence type="ECO:0000313" key="7">
    <source>
        <dbReference type="Proteomes" id="UP000618051"/>
    </source>
</evidence>
<dbReference type="FunFam" id="2.60.40.10:FF:001006">
    <property type="entry name" value="Interleukin 20 receptor subunit beta"/>
    <property type="match status" value="1"/>
</dbReference>